<keyword evidence="1" id="KW-1133">Transmembrane helix</keyword>
<feature type="transmembrane region" description="Helical" evidence="1">
    <location>
        <begin position="76"/>
        <end position="92"/>
    </location>
</feature>
<protein>
    <submittedName>
        <fullName evidence="2">Membrane-bound metal-dependent hydrolase</fullName>
    </submittedName>
</protein>
<dbReference type="Pfam" id="PF04307">
    <property type="entry name" value="YdjM"/>
    <property type="match status" value="1"/>
</dbReference>
<dbReference type="KEGG" id="aac:Aaci_3112"/>
<dbReference type="eggNOG" id="COG1988">
    <property type="taxonomic scope" value="Bacteria"/>
</dbReference>
<proteinExistence type="predicted"/>
<dbReference type="InterPro" id="IPR007404">
    <property type="entry name" value="YdjM-like"/>
</dbReference>
<keyword evidence="1" id="KW-0812">Transmembrane</keyword>
<feature type="transmembrane region" description="Helical" evidence="1">
    <location>
        <begin position="104"/>
        <end position="132"/>
    </location>
</feature>
<dbReference type="EMBL" id="CP001729">
    <property type="protein sequence ID" value="ACV60108.1"/>
    <property type="molecule type" value="Genomic_DNA"/>
</dbReference>
<organism evidence="2 3">
    <name type="scientific">Alicyclobacillus acidocaldarius subsp. acidocaldarius (strain ATCC 27009 / DSM 446 / BCRC 14685 / JCM 5260 / KCTC 1825 / NBRC 15652 / NCIMB 11725 / NRRL B-14509 / 104-IA)</name>
    <name type="common">Bacillus acidocaldarius</name>
    <dbReference type="NCBI Taxonomy" id="521098"/>
    <lineage>
        <taxon>Bacteria</taxon>
        <taxon>Bacillati</taxon>
        <taxon>Bacillota</taxon>
        <taxon>Bacilli</taxon>
        <taxon>Bacillales</taxon>
        <taxon>Alicyclobacillaceae</taxon>
        <taxon>Alicyclobacillus</taxon>
    </lineage>
</organism>
<evidence type="ECO:0000313" key="2">
    <source>
        <dbReference type="EMBL" id="ACV60108.1"/>
    </source>
</evidence>
<reference evidence="2 3" key="2">
    <citation type="journal article" date="2010" name="Stand. Genomic Sci.">
        <title>Complete genome sequence of Alicyclobacillus acidocaldarius type strain (104-IA).</title>
        <authorList>
            <person name="Mavromatis K."/>
            <person name="Sikorski J."/>
            <person name="Lapidus A."/>
            <person name="Glavina Del Rio T."/>
            <person name="Copeland A."/>
            <person name="Tice H."/>
            <person name="Cheng J.F."/>
            <person name="Lucas S."/>
            <person name="Chen F."/>
            <person name="Nolan M."/>
            <person name="Bruce D."/>
            <person name="Goodwin L."/>
            <person name="Pitluck S."/>
            <person name="Ivanova N."/>
            <person name="Ovchinnikova G."/>
            <person name="Pati A."/>
            <person name="Chen A."/>
            <person name="Palaniappan K."/>
            <person name="Land M."/>
            <person name="Hauser L."/>
            <person name="Chang Y.J."/>
            <person name="Jeffries C.D."/>
            <person name="Chain P."/>
            <person name="Meincke L."/>
            <person name="Sims D."/>
            <person name="Chertkov O."/>
            <person name="Han C."/>
            <person name="Brettin T."/>
            <person name="Detter J.C."/>
            <person name="Wahrenburg C."/>
            <person name="Rohde M."/>
            <person name="Pukall R."/>
            <person name="Goker M."/>
            <person name="Bristow J."/>
            <person name="Eisen J.A."/>
            <person name="Markowitz V."/>
            <person name="Hugenholtz P."/>
            <person name="Klenk H.P."/>
            <person name="Kyrpides N.C."/>
        </authorList>
    </citation>
    <scope>NUCLEOTIDE SEQUENCE [LARGE SCALE GENOMIC DNA]</scope>
    <source>
        <strain evidence="3">ATCC 27009 / DSM 446 / BCRC 14685 / JCM 5260 / KCTC 1825 / NBRC 15652 / NCIMB 11725 / NRRL B-14509 / 104-IA</strain>
        <plasmid evidence="2 3">pAACI02</plasmid>
    </source>
</reference>
<dbReference type="GO" id="GO:0016787">
    <property type="term" value="F:hydrolase activity"/>
    <property type="evidence" value="ECO:0007669"/>
    <property type="project" value="UniProtKB-KW"/>
</dbReference>
<keyword evidence="2" id="KW-0614">Plasmid</keyword>
<reference evidence="3" key="1">
    <citation type="submission" date="2009-09" db="EMBL/GenBank/DDBJ databases">
        <title>The complete plasmid2 of Alicyclobacillus acidocaldarius subsp. acidocaldarius DSM 446.</title>
        <authorList>
            <consortium name="US DOE Joint Genome Institute (JGI-PGF)"/>
            <person name="Lucas S."/>
            <person name="Copeland A."/>
            <person name="Lapidus A."/>
            <person name="Glavina del Rio T."/>
            <person name="Dalin E."/>
            <person name="Tice H."/>
            <person name="Bruce D."/>
            <person name="Goodwin L."/>
            <person name="Pitluck S."/>
            <person name="Kyrpides N."/>
            <person name="Mavromatis K."/>
            <person name="Ivanova N."/>
            <person name="Ovchinnikova G."/>
            <person name="Chertkov O."/>
            <person name="Sims D."/>
            <person name="Brettin T."/>
            <person name="Detter J.C."/>
            <person name="Han C."/>
            <person name="Larimer F."/>
            <person name="Land M."/>
            <person name="Hauser L."/>
            <person name="Markowitz V."/>
            <person name="Cheng J.-F."/>
            <person name="Hugenholtz P."/>
            <person name="Woyke T."/>
            <person name="Wu D."/>
            <person name="Pukall R."/>
            <person name="Klenk H.-P."/>
            <person name="Eisen J.A."/>
        </authorList>
    </citation>
    <scope>NUCLEOTIDE SEQUENCE [LARGE SCALE GENOMIC DNA]</scope>
    <source>
        <strain evidence="3">ATCC 27009 / DSM 446 / BCRC 14685 / JCM 5260 / KCTC 1825 / NBRC 15652 / NCIMB 11725 / NRRL B-14509 / 104-IA</strain>
        <plasmid evidence="3">pAACI02</plasmid>
    </source>
</reference>
<sequence>MMHRTHQAAGVLAAAGFLMASHVPFISIPGVLGMAAGYFAAPLPDVDSPNSTPARMLPPLAWACELLRIPHRTLTHTVWAIGALFLLAWSFRHAHLGHVDLGPVIMAAWIGVATHPLVDMLTRAGVPIFWPLGRRYPFRIAWFEADGIFDHIFHTLFLLGTLIVVVMWASETVPAMQHMLELLHRVVDAVKNARRV</sequence>
<dbReference type="AlphaFoldDB" id="C8WYL4"/>
<keyword evidence="1" id="KW-0472">Membrane</keyword>
<keyword evidence="2" id="KW-0378">Hydrolase</keyword>
<geneLocation type="plasmid" evidence="2 3">
    <name>pAACI02</name>
</geneLocation>
<name>C8WYL4_ALIAD</name>
<dbReference type="HOGENOM" id="CLU_097802_2_0_9"/>
<keyword evidence="3" id="KW-1185">Reference proteome</keyword>
<evidence type="ECO:0000313" key="3">
    <source>
        <dbReference type="Proteomes" id="UP000001917"/>
    </source>
</evidence>
<feature type="transmembrane region" description="Helical" evidence="1">
    <location>
        <begin position="152"/>
        <end position="170"/>
    </location>
</feature>
<dbReference type="Proteomes" id="UP000001917">
    <property type="component" value="Plasmid pAACI02"/>
</dbReference>
<accession>C8WYL4</accession>
<gene>
    <name evidence="2" type="ordered locus">Aaci_3112</name>
</gene>
<evidence type="ECO:0000256" key="1">
    <source>
        <dbReference type="SAM" id="Phobius"/>
    </source>
</evidence>